<evidence type="ECO:0000256" key="3">
    <source>
        <dbReference type="ARBA" id="ARBA00023274"/>
    </source>
</evidence>
<protein>
    <recommendedName>
        <fullName evidence="5">Small ribosomal subunit protein uS10 domain-containing protein</fullName>
    </recommendedName>
</protein>
<feature type="compositionally biased region" description="Basic and acidic residues" evidence="4">
    <location>
        <begin position="231"/>
        <end position="243"/>
    </location>
</feature>
<dbReference type="InterPro" id="IPR001848">
    <property type="entry name" value="Ribosomal_uS10"/>
</dbReference>
<dbReference type="RefSeq" id="XP_018988475.1">
    <property type="nucleotide sequence ID" value="XM_019127760.1"/>
</dbReference>
<dbReference type="PANTHER" id="PTHR11700">
    <property type="entry name" value="30S RIBOSOMAL PROTEIN S10 FAMILY MEMBER"/>
    <property type="match status" value="1"/>
</dbReference>
<evidence type="ECO:0000256" key="4">
    <source>
        <dbReference type="SAM" id="MobiDB-lite"/>
    </source>
</evidence>
<dbReference type="OrthoDB" id="366214at2759"/>
<evidence type="ECO:0000313" key="7">
    <source>
        <dbReference type="Proteomes" id="UP000094336"/>
    </source>
</evidence>
<evidence type="ECO:0000259" key="5">
    <source>
        <dbReference type="SMART" id="SM01403"/>
    </source>
</evidence>
<proteinExistence type="inferred from homology"/>
<dbReference type="GO" id="GO:1990904">
    <property type="term" value="C:ribonucleoprotein complex"/>
    <property type="evidence" value="ECO:0007669"/>
    <property type="project" value="UniProtKB-KW"/>
</dbReference>
<gene>
    <name evidence="6" type="ORF">BABINDRAFT_159596</name>
</gene>
<reference evidence="7" key="1">
    <citation type="submission" date="2016-05" db="EMBL/GenBank/DDBJ databases">
        <title>Comparative genomics of biotechnologically important yeasts.</title>
        <authorList>
            <consortium name="DOE Joint Genome Institute"/>
            <person name="Riley R."/>
            <person name="Haridas S."/>
            <person name="Wolfe K.H."/>
            <person name="Lopes M.R."/>
            <person name="Hittinger C.T."/>
            <person name="Goker M."/>
            <person name="Salamov A."/>
            <person name="Wisecaver J."/>
            <person name="Long T.M."/>
            <person name="Aerts A.L."/>
            <person name="Barry K."/>
            <person name="Choi C."/>
            <person name="Clum A."/>
            <person name="Coughlan A.Y."/>
            <person name="Deshpande S."/>
            <person name="Douglass A.P."/>
            <person name="Hanson S.J."/>
            <person name="Klenk H.-P."/>
            <person name="Labutti K."/>
            <person name="Lapidus A."/>
            <person name="Lindquist E."/>
            <person name="Lipzen A."/>
            <person name="Meier-Kolthoff J.P."/>
            <person name="Ohm R.A."/>
            <person name="Otillar R.P."/>
            <person name="Pangilinan J."/>
            <person name="Peng Y."/>
            <person name="Rokas A."/>
            <person name="Rosa C.A."/>
            <person name="Scheuner C."/>
            <person name="Sibirny A.A."/>
            <person name="Slot J.C."/>
            <person name="Stielow J.B."/>
            <person name="Sun H."/>
            <person name="Kurtzman C.P."/>
            <person name="Blackwell M."/>
            <person name="Grigoriev I.V."/>
            <person name="Jeffries T.W."/>
        </authorList>
    </citation>
    <scope>NUCLEOTIDE SEQUENCE [LARGE SCALE GENOMIC DNA]</scope>
    <source>
        <strain evidence="7">NRRL Y-12698</strain>
    </source>
</reference>
<name>A0A1E3R175_9ASCO</name>
<evidence type="ECO:0000256" key="1">
    <source>
        <dbReference type="ARBA" id="ARBA00007102"/>
    </source>
</evidence>
<keyword evidence="7" id="KW-1185">Reference proteome</keyword>
<dbReference type="Pfam" id="PF00338">
    <property type="entry name" value="Ribosomal_S10"/>
    <property type="match status" value="1"/>
</dbReference>
<comment type="similarity">
    <text evidence="1">Belongs to the universal ribosomal protein uS10 family.</text>
</comment>
<keyword evidence="2" id="KW-0689">Ribosomal protein</keyword>
<dbReference type="InterPro" id="IPR027486">
    <property type="entry name" value="Ribosomal_uS10_dom"/>
</dbReference>
<dbReference type="GO" id="GO:0005840">
    <property type="term" value="C:ribosome"/>
    <property type="evidence" value="ECO:0007669"/>
    <property type="project" value="UniProtKB-KW"/>
</dbReference>
<dbReference type="GO" id="GO:0006412">
    <property type="term" value="P:translation"/>
    <property type="evidence" value="ECO:0007669"/>
    <property type="project" value="InterPro"/>
</dbReference>
<dbReference type="GeneID" id="30145613"/>
<dbReference type="HAMAP" id="MF_00508">
    <property type="entry name" value="Ribosomal_uS10"/>
    <property type="match status" value="1"/>
</dbReference>
<dbReference type="Gene3D" id="3.30.70.600">
    <property type="entry name" value="Ribosomal protein S10 domain"/>
    <property type="match status" value="1"/>
</dbReference>
<dbReference type="EMBL" id="KV454426">
    <property type="protein sequence ID" value="ODQ83147.1"/>
    <property type="molecule type" value="Genomic_DNA"/>
</dbReference>
<dbReference type="STRING" id="984486.A0A1E3R175"/>
<feature type="region of interest" description="Disordered" evidence="4">
    <location>
        <begin position="231"/>
        <end position="253"/>
    </location>
</feature>
<dbReference type="AlphaFoldDB" id="A0A1E3R175"/>
<dbReference type="GO" id="GO:0003735">
    <property type="term" value="F:structural constituent of ribosome"/>
    <property type="evidence" value="ECO:0007669"/>
    <property type="project" value="InterPro"/>
</dbReference>
<keyword evidence="3" id="KW-0687">Ribonucleoprotein</keyword>
<evidence type="ECO:0000313" key="6">
    <source>
        <dbReference type="EMBL" id="ODQ83147.1"/>
    </source>
</evidence>
<dbReference type="SMART" id="SM01403">
    <property type="entry name" value="Ribosomal_S10"/>
    <property type="match status" value="1"/>
</dbReference>
<dbReference type="Proteomes" id="UP000094336">
    <property type="component" value="Unassembled WGS sequence"/>
</dbReference>
<dbReference type="SUPFAM" id="SSF54999">
    <property type="entry name" value="Ribosomal protein S10"/>
    <property type="match status" value="1"/>
</dbReference>
<sequence length="253" mass="28441">MRISASKLKNIKPASVTGGYAPKVIANHDLLAKDLDLSIAADEKDAALASKPVPLAVELTYYKPMKWPVHHNHLTGDITVRSYGIYNVELFSDFILRVGYYLGIPMTGPTPLPLKIESWTTIRGPFIHAKSKDNWERKTRSRLIKCWDCTPEVFELMMSVVEKYGIPNLGVKSQLYVDHSLESIKKDLNMVDSVALKTVSKEEDAVLARVRELLADPAFKRHLDADAERVKTEATQEHKRLESEVDAEVTAQV</sequence>
<accession>A0A1E3R175</accession>
<dbReference type="InterPro" id="IPR036838">
    <property type="entry name" value="Ribosomal_uS10_dom_sf"/>
</dbReference>
<organism evidence="6 7">
    <name type="scientific">Babjeviella inositovora NRRL Y-12698</name>
    <dbReference type="NCBI Taxonomy" id="984486"/>
    <lineage>
        <taxon>Eukaryota</taxon>
        <taxon>Fungi</taxon>
        <taxon>Dikarya</taxon>
        <taxon>Ascomycota</taxon>
        <taxon>Saccharomycotina</taxon>
        <taxon>Pichiomycetes</taxon>
        <taxon>Serinales incertae sedis</taxon>
        <taxon>Babjeviella</taxon>
    </lineage>
</organism>
<evidence type="ECO:0000256" key="2">
    <source>
        <dbReference type="ARBA" id="ARBA00022980"/>
    </source>
</evidence>
<feature type="domain" description="Small ribosomal subunit protein uS10" evidence="5">
    <location>
        <begin position="77"/>
        <end position="174"/>
    </location>
</feature>